<name>A0A4P7QHP7_9CORY</name>
<dbReference type="KEGG" id="cee:CENDO_09855"/>
<evidence type="ECO:0000313" key="4">
    <source>
        <dbReference type="Proteomes" id="UP000296352"/>
    </source>
</evidence>
<sequence precursor="true">MRSSVRLTALAAVASTAITLAACSSDEAAEEPVFSAPSTSAAATTEATTTASEETTAEETEETGSSTESTDAEESTSPDGKTLRNDNGTFRITKQAPGPGAVEVIDARYRDIDETGFSALNVSVDAEGFNGIMQVPLGKEIYLWIGASGLGDPEDYLEDDFARVTITAVDGEGQVVLDSDNDVELEYDSRHPSDSEFLGYGIRNTILFPSAGDFTMRVEIEQPGYEKFIIEQPIKVVA</sequence>
<feature type="signal peptide" evidence="2">
    <location>
        <begin position="1"/>
        <end position="21"/>
    </location>
</feature>
<evidence type="ECO:0000256" key="2">
    <source>
        <dbReference type="SAM" id="SignalP"/>
    </source>
</evidence>
<dbReference type="PROSITE" id="PS51257">
    <property type="entry name" value="PROKAR_LIPOPROTEIN"/>
    <property type="match status" value="1"/>
</dbReference>
<organism evidence="3 4">
    <name type="scientific">Corynebacterium endometrii</name>
    <dbReference type="NCBI Taxonomy" id="2488819"/>
    <lineage>
        <taxon>Bacteria</taxon>
        <taxon>Bacillati</taxon>
        <taxon>Actinomycetota</taxon>
        <taxon>Actinomycetes</taxon>
        <taxon>Mycobacteriales</taxon>
        <taxon>Corynebacteriaceae</taxon>
        <taxon>Corynebacterium</taxon>
    </lineage>
</organism>
<dbReference type="RefSeq" id="WP_136141841.1">
    <property type="nucleotide sequence ID" value="NZ_CP039247.1"/>
</dbReference>
<feature type="chain" id="PRO_5039387748" description="DUF4352 domain-containing protein" evidence="2">
    <location>
        <begin position="22"/>
        <end position="238"/>
    </location>
</feature>
<proteinExistence type="predicted"/>
<dbReference type="Proteomes" id="UP000296352">
    <property type="component" value="Chromosome"/>
</dbReference>
<keyword evidence="2" id="KW-0732">Signal</keyword>
<evidence type="ECO:0000256" key="1">
    <source>
        <dbReference type="SAM" id="MobiDB-lite"/>
    </source>
</evidence>
<gene>
    <name evidence="3" type="ORF">CENDO_09855</name>
</gene>
<accession>A0A4P7QHP7</accession>
<dbReference type="AlphaFoldDB" id="A0A4P7QHP7"/>
<keyword evidence="4" id="KW-1185">Reference proteome</keyword>
<feature type="compositionally biased region" description="Low complexity" evidence="1">
    <location>
        <begin position="35"/>
        <end position="54"/>
    </location>
</feature>
<evidence type="ECO:0008006" key="5">
    <source>
        <dbReference type="Google" id="ProtNLM"/>
    </source>
</evidence>
<feature type="region of interest" description="Disordered" evidence="1">
    <location>
        <begin position="26"/>
        <end position="97"/>
    </location>
</feature>
<reference evidence="3 4" key="1">
    <citation type="submission" date="2019-04" db="EMBL/GenBank/DDBJ databases">
        <title>Corynebacterium endometrii sp. nov., isolated from the uterus of a cow with endometritis.</title>
        <authorList>
            <person name="Ballas P."/>
            <person name="Ruckert C."/>
            <person name="Wagener K."/>
            <person name="Drillich M."/>
            <person name="Kaempfer P."/>
            <person name="Busse H.-J."/>
            <person name="Ehling-Schulz M."/>
        </authorList>
    </citation>
    <scope>NUCLEOTIDE SEQUENCE [LARGE SCALE GENOMIC DNA]</scope>
    <source>
        <strain evidence="3 4">LMM-1653</strain>
    </source>
</reference>
<protein>
    <recommendedName>
        <fullName evidence="5">DUF4352 domain-containing protein</fullName>
    </recommendedName>
</protein>
<dbReference type="EMBL" id="CP039247">
    <property type="protein sequence ID" value="QCB29225.1"/>
    <property type="molecule type" value="Genomic_DNA"/>
</dbReference>
<evidence type="ECO:0000313" key="3">
    <source>
        <dbReference type="EMBL" id="QCB29225.1"/>
    </source>
</evidence>